<evidence type="ECO:0000313" key="1">
    <source>
        <dbReference type="EMBL" id="RCN40355.1"/>
    </source>
</evidence>
<proteinExistence type="predicted"/>
<name>A0A368GBH6_ANCCA</name>
<comment type="caution">
    <text evidence="1">The sequence shown here is derived from an EMBL/GenBank/DDBJ whole genome shotgun (WGS) entry which is preliminary data.</text>
</comment>
<keyword evidence="2" id="KW-1185">Reference proteome</keyword>
<sequence length="88" mass="9628">MYSIIPASPIEALRVDGVTEGMVMVEDSAVLEDLVDLENLVKEDSVTEDSVKEEISVVSQDNPVLFSLLCPCSVNKLSTTLYTSYLDN</sequence>
<accession>A0A368GBH6</accession>
<reference evidence="1 2" key="1">
    <citation type="submission" date="2014-10" db="EMBL/GenBank/DDBJ databases">
        <title>Draft genome of the hookworm Ancylostoma caninum.</title>
        <authorList>
            <person name="Mitreva M."/>
        </authorList>
    </citation>
    <scope>NUCLEOTIDE SEQUENCE [LARGE SCALE GENOMIC DNA]</scope>
    <source>
        <strain evidence="1 2">Baltimore</strain>
    </source>
</reference>
<dbReference type="AlphaFoldDB" id="A0A368GBH6"/>
<gene>
    <name evidence="1" type="ORF">ANCCAN_13704</name>
</gene>
<dbReference type="EMBL" id="JOJR01000289">
    <property type="protein sequence ID" value="RCN40355.1"/>
    <property type="molecule type" value="Genomic_DNA"/>
</dbReference>
<dbReference type="Proteomes" id="UP000252519">
    <property type="component" value="Unassembled WGS sequence"/>
</dbReference>
<protein>
    <submittedName>
        <fullName evidence="1">Uncharacterized protein</fullName>
    </submittedName>
</protein>
<organism evidence="1 2">
    <name type="scientific">Ancylostoma caninum</name>
    <name type="common">Dog hookworm</name>
    <dbReference type="NCBI Taxonomy" id="29170"/>
    <lineage>
        <taxon>Eukaryota</taxon>
        <taxon>Metazoa</taxon>
        <taxon>Ecdysozoa</taxon>
        <taxon>Nematoda</taxon>
        <taxon>Chromadorea</taxon>
        <taxon>Rhabditida</taxon>
        <taxon>Rhabditina</taxon>
        <taxon>Rhabditomorpha</taxon>
        <taxon>Strongyloidea</taxon>
        <taxon>Ancylostomatidae</taxon>
        <taxon>Ancylostomatinae</taxon>
        <taxon>Ancylostoma</taxon>
    </lineage>
</organism>
<evidence type="ECO:0000313" key="2">
    <source>
        <dbReference type="Proteomes" id="UP000252519"/>
    </source>
</evidence>